<reference evidence="2" key="3">
    <citation type="submission" date="2022-06" db="UniProtKB">
        <authorList>
            <consortium name="EnsemblPlants"/>
        </authorList>
    </citation>
    <scope>IDENTIFICATION</scope>
</reference>
<dbReference type="Gramene" id="TuG1812G0600000559.01.T01">
    <property type="protein sequence ID" value="TuG1812G0600000559.01.T01.cds335257"/>
    <property type="gene ID" value="TuG1812G0600000559.01"/>
</dbReference>
<keyword evidence="1" id="KW-0472">Membrane</keyword>
<keyword evidence="1" id="KW-1133">Transmembrane helix</keyword>
<name>A0A8R7QMH2_TRIUA</name>
<reference evidence="3" key="1">
    <citation type="journal article" date="2013" name="Nature">
        <title>Draft genome of the wheat A-genome progenitor Triticum urartu.</title>
        <authorList>
            <person name="Ling H.Q."/>
            <person name="Zhao S."/>
            <person name="Liu D."/>
            <person name="Wang J."/>
            <person name="Sun H."/>
            <person name="Zhang C."/>
            <person name="Fan H."/>
            <person name="Li D."/>
            <person name="Dong L."/>
            <person name="Tao Y."/>
            <person name="Gao C."/>
            <person name="Wu H."/>
            <person name="Li Y."/>
            <person name="Cui Y."/>
            <person name="Guo X."/>
            <person name="Zheng S."/>
            <person name="Wang B."/>
            <person name="Yu K."/>
            <person name="Liang Q."/>
            <person name="Yang W."/>
            <person name="Lou X."/>
            <person name="Chen J."/>
            <person name="Feng M."/>
            <person name="Jian J."/>
            <person name="Zhang X."/>
            <person name="Luo G."/>
            <person name="Jiang Y."/>
            <person name="Liu J."/>
            <person name="Wang Z."/>
            <person name="Sha Y."/>
            <person name="Zhang B."/>
            <person name="Wu H."/>
            <person name="Tang D."/>
            <person name="Shen Q."/>
            <person name="Xue P."/>
            <person name="Zou S."/>
            <person name="Wang X."/>
            <person name="Liu X."/>
            <person name="Wang F."/>
            <person name="Yang Y."/>
            <person name="An X."/>
            <person name="Dong Z."/>
            <person name="Zhang K."/>
            <person name="Zhang X."/>
            <person name="Luo M.C."/>
            <person name="Dvorak J."/>
            <person name="Tong Y."/>
            <person name="Wang J."/>
            <person name="Yang H."/>
            <person name="Li Z."/>
            <person name="Wang D."/>
            <person name="Zhang A."/>
            <person name="Wang J."/>
        </authorList>
    </citation>
    <scope>NUCLEOTIDE SEQUENCE</scope>
    <source>
        <strain evidence="3">cv. G1812</strain>
    </source>
</reference>
<sequence>MHVTGCRRRRRVERPRRARLRVVVVEAAAAVAGMMGLRANDAMAAWFFCSTRRAASRPGEAIGLSAYPLLVASTAK</sequence>
<keyword evidence="1" id="KW-0812">Transmembrane</keyword>
<feature type="transmembrane region" description="Helical" evidence="1">
    <location>
        <begin position="20"/>
        <end position="37"/>
    </location>
</feature>
<proteinExistence type="predicted"/>
<accession>A0A8R7QMH2</accession>
<organism evidence="2 3">
    <name type="scientific">Triticum urartu</name>
    <name type="common">Red wild einkorn</name>
    <name type="synonym">Crithodium urartu</name>
    <dbReference type="NCBI Taxonomy" id="4572"/>
    <lineage>
        <taxon>Eukaryota</taxon>
        <taxon>Viridiplantae</taxon>
        <taxon>Streptophyta</taxon>
        <taxon>Embryophyta</taxon>
        <taxon>Tracheophyta</taxon>
        <taxon>Spermatophyta</taxon>
        <taxon>Magnoliopsida</taxon>
        <taxon>Liliopsida</taxon>
        <taxon>Poales</taxon>
        <taxon>Poaceae</taxon>
        <taxon>BOP clade</taxon>
        <taxon>Pooideae</taxon>
        <taxon>Triticodae</taxon>
        <taxon>Triticeae</taxon>
        <taxon>Triticinae</taxon>
        <taxon>Triticum</taxon>
    </lineage>
</organism>
<keyword evidence="3" id="KW-1185">Reference proteome</keyword>
<evidence type="ECO:0000256" key="1">
    <source>
        <dbReference type="SAM" id="Phobius"/>
    </source>
</evidence>
<evidence type="ECO:0000313" key="2">
    <source>
        <dbReference type="EnsemblPlants" id="TuG1812G0600000559.01.T01.cds335257"/>
    </source>
</evidence>
<dbReference type="Proteomes" id="UP000015106">
    <property type="component" value="Chromosome 6"/>
</dbReference>
<evidence type="ECO:0000313" key="3">
    <source>
        <dbReference type="Proteomes" id="UP000015106"/>
    </source>
</evidence>
<reference evidence="2" key="2">
    <citation type="submission" date="2018-03" db="EMBL/GenBank/DDBJ databases">
        <title>The Triticum urartu genome reveals the dynamic nature of wheat genome evolution.</title>
        <authorList>
            <person name="Ling H."/>
            <person name="Ma B."/>
            <person name="Shi X."/>
            <person name="Liu H."/>
            <person name="Dong L."/>
            <person name="Sun H."/>
            <person name="Cao Y."/>
            <person name="Gao Q."/>
            <person name="Zheng S."/>
            <person name="Li Y."/>
            <person name="Yu Y."/>
            <person name="Du H."/>
            <person name="Qi M."/>
            <person name="Li Y."/>
            <person name="Yu H."/>
            <person name="Cui Y."/>
            <person name="Wang N."/>
            <person name="Chen C."/>
            <person name="Wu H."/>
            <person name="Zhao Y."/>
            <person name="Zhang J."/>
            <person name="Li Y."/>
            <person name="Zhou W."/>
            <person name="Zhang B."/>
            <person name="Hu W."/>
            <person name="Eijk M."/>
            <person name="Tang J."/>
            <person name="Witsenboer H."/>
            <person name="Zhao S."/>
            <person name="Li Z."/>
            <person name="Zhang A."/>
            <person name="Wang D."/>
            <person name="Liang C."/>
        </authorList>
    </citation>
    <scope>NUCLEOTIDE SEQUENCE [LARGE SCALE GENOMIC DNA]</scope>
    <source>
        <strain evidence="2">cv. G1812</strain>
    </source>
</reference>
<protein>
    <submittedName>
        <fullName evidence="2">Uncharacterized protein</fullName>
    </submittedName>
</protein>
<dbReference type="EnsemblPlants" id="TuG1812G0600000559.01.T01">
    <property type="protein sequence ID" value="TuG1812G0600000559.01.T01.cds335257"/>
    <property type="gene ID" value="TuG1812G0600000559.01"/>
</dbReference>
<dbReference type="AlphaFoldDB" id="A0A8R7QMH2"/>